<accession>A0A085LJQ8</accession>
<feature type="non-terminal residue" evidence="1">
    <location>
        <position position="1"/>
    </location>
</feature>
<dbReference type="EMBL" id="KL363648">
    <property type="protein sequence ID" value="KFD45204.1"/>
    <property type="molecule type" value="Genomic_DNA"/>
</dbReference>
<feature type="non-terminal residue" evidence="1">
    <location>
        <position position="51"/>
    </location>
</feature>
<reference evidence="1 2" key="1">
    <citation type="journal article" date="2014" name="Nat. Genet.">
        <title>Genome and transcriptome of the porcine whipworm Trichuris suis.</title>
        <authorList>
            <person name="Jex A.R."/>
            <person name="Nejsum P."/>
            <person name="Schwarz E.M."/>
            <person name="Hu L."/>
            <person name="Young N.D."/>
            <person name="Hall R.S."/>
            <person name="Korhonen P.K."/>
            <person name="Liao S."/>
            <person name="Thamsborg S."/>
            <person name="Xia J."/>
            <person name="Xu P."/>
            <person name="Wang S."/>
            <person name="Scheerlinck J.P."/>
            <person name="Hofmann A."/>
            <person name="Sternberg P.W."/>
            <person name="Wang J."/>
            <person name="Gasser R.B."/>
        </authorList>
    </citation>
    <scope>NUCLEOTIDE SEQUENCE [LARGE SCALE GENOMIC DNA]</scope>
    <source>
        <strain evidence="1">DCEP-RM93M</strain>
    </source>
</reference>
<dbReference type="AlphaFoldDB" id="A0A085LJQ8"/>
<gene>
    <name evidence="1" type="ORF">M513_13920</name>
</gene>
<proteinExistence type="predicted"/>
<evidence type="ECO:0000313" key="2">
    <source>
        <dbReference type="Proteomes" id="UP000030764"/>
    </source>
</evidence>
<name>A0A085LJQ8_9BILA</name>
<dbReference type="Proteomes" id="UP000030764">
    <property type="component" value="Unassembled WGS sequence"/>
</dbReference>
<protein>
    <submittedName>
        <fullName evidence="1">Uncharacterized protein</fullName>
    </submittedName>
</protein>
<keyword evidence="2" id="KW-1185">Reference proteome</keyword>
<organism evidence="1 2">
    <name type="scientific">Trichuris suis</name>
    <name type="common">pig whipworm</name>
    <dbReference type="NCBI Taxonomy" id="68888"/>
    <lineage>
        <taxon>Eukaryota</taxon>
        <taxon>Metazoa</taxon>
        <taxon>Ecdysozoa</taxon>
        <taxon>Nematoda</taxon>
        <taxon>Enoplea</taxon>
        <taxon>Dorylaimia</taxon>
        <taxon>Trichinellida</taxon>
        <taxon>Trichuridae</taxon>
        <taxon>Trichuris</taxon>
    </lineage>
</organism>
<evidence type="ECO:0000313" key="1">
    <source>
        <dbReference type="EMBL" id="KFD45204.1"/>
    </source>
</evidence>
<sequence length="51" mass="5529">CIRQLAAIACAAVEATSPLLTNTSSTATVDTYIVATWNVSSVRRWWNDTTV</sequence>